<feature type="transmembrane region" description="Helical" evidence="1">
    <location>
        <begin position="35"/>
        <end position="55"/>
    </location>
</feature>
<dbReference type="EMBL" id="NFDQ01000080">
    <property type="protein sequence ID" value="OTY67554.1"/>
    <property type="molecule type" value="Genomic_DNA"/>
</dbReference>
<reference evidence="2 3" key="1">
    <citation type="submission" date="2016-10" db="EMBL/GenBank/DDBJ databases">
        <title>Comparative genomics of Bacillus thuringiensis reveals a path to pathogens against multiple invertebrate hosts.</title>
        <authorList>
            <person name="Zheng J."/>
            <person name="Gao Q."/>
            <person name="Liu H."/>
            <person name="Peng D."/>
            <person name="Ruan L."/>
            <person name="Sun M."/>
        </authorList>
    </citation>
    <scope>NUCLEOTIDE SEQUENCE [LARGE SCALE GENOMIC DNA]</scope>
    <source>
        <strain evidence="2">BGSC 4CE1</strain>
    </source>
</reference>
<feature type="transmembrane region" description="Helical" evidence="1">
    <location>
        <begin position="76"/>
        <end position="107"/>
    </location>
</feature>
<name>A0A243CNQ2_BACTU</name>
<sequence length="222" mass="25284">MRQLVYKDLLFFRVMWLVNFIMPLLFFMLEPSGEFLFPMSCLFITLSSVMTLIFMDERNKSDIIINSLPVSRKDIIIARYISCAIFIVGSMLSTMLIVFLIRGIAFIGDIGTYHPNLYIEISWREVIKGAVYAMFFVVIFFPSYYVTRSKIARSIVSGASMAVGGMAWIFIGDGLDETAPSFIEWIMNPLHIGVFIIGGIILASVYIVSMLLTIKIYETRDL</sequence>
<gene>
    <name evidence="2" type="ORF">BK749_28155</name>
</gene>
<keyword evidence="1" id="KW-0472">Membrane</keyword>
<dbReference type="AlphaFoldDB" id="A0A243CNQ2"/>
<organism evidence="2 3">
    <name type="scientific">Bacillus thuringiensis serovar vazensis</name>
    <dbReference type="NCBI Taxonomy" id="180867"/>
    <lineage>
        <taxon>Bacteria</taxon>
        <taxon>Bacillati</taxon>
        <taxon>Bacillota</taxon>
        <taxon>Bacilli</taxon>
        <taxon>Bacillales</taxon>
        <taxon>Bacillaceae</taxon>
        <taxon>Bacillus</taxon>
        <taxon>Bacillus cereus group</taxon>
    </lineage>
</organism>
<keyword evidence="1" id="KW-1133">Transmembrane helix</keyword>
<feature type="transmembrane region" description="Helical" evidence="1">
    <location>
        <begin position="154"/>
        <end position="171"/>
    </location>
</feature>
<feature type="transmembrane region" description="Helical" evidence="1">
    <location>
        <begin position="9"/>
        <end position="29"/>
    </location>
</feature>
<evidence type="ECO:0000313" key="2">
    <source>
        <dbReference type="EMBL" id="OTY67554.1"/>
    </source>
</evidence>
<dbReference type="Proteomes" id="UP000194911">
    <property type="component" value="Unassembled WGS sequence"/>
</dbReference>
<evidence type="ECO:0000313" key="3">
    <source>
        <dbReference type="Proteomes" id="UP000194911"/>
    </source>
</evidence>
<accession>A0A243CNQ2</accession>
<dbReference type="RefSeq" id="WP_001249575.1">
    <property type="nucleotide sequence ID" value="NZ_NFDQ01000080.1"/>
</dbReference>
<dbReference type="InterPro" id="IPR025699">
    <property type="entry name" value="ABC2_memb-like"/>
</dbReference>
<comment type="caution">
    <text evidence="2">The sequence shown here is derived from an EMBL/GenBank/DDBJ whole genome shotgun (WGS) entry which is preliminary data.</text>
</comment>
<feature type="transmembrane region" description="Helical" evidence="1">
    <location>
        <begin position="191"/>
        <end position="214"/>
    </location>
</feature>
<dbReference type="Pfam" id="PF13346">
    <property type="entry name" value="ABC2_membrane_5"/>
    <property type="match status" value="1"/>
</dbReference>
<evidence type="ECO:0000256" key="1">
    <source>
        <dbReference type="SAM" id="Phobius"/>
    </source>
</evidence>
<dbReference type="PANTHER" id="PTHR41309:SF2">
    <property type="entry name" value="MEMBRANE PROTEIN"/>
    <property type="match status" value="1"/>
</dbReference>
<keyword evidence="1" id="KW-0812">Transmembrane</keyword>
<proteinExistence type="predicted"/>
<protein>
    <submittedName>
        <fullName evidence="2">ABC transporter permease</fullName>
    </submittedName>
</protein>
<feature type="transmembrane region" description="Helical" evidence="1">
    <location>
        <begin position="127"/>
        <end position="147"/>
    </location>
</feature>
<dbReference type="PANTHER" id="PTHR41309">
    <property type="entry name" value="MEMBRANE PROTEIN-RELATED"/>
    <property type="match status" value="1"/>
</dbReference>